<accession>A0A0S4L1X7</accession>
<organism evidence="1 2">
    <name type="scientific">Candidatus Nitrospira nitrosa</name>
    <dbReference type="NCBI Taxonomy" id="1742972"/>
    <lineage>
        <taxon>Bacteria</taxon>
        <taxon>Pseudomonadati</taxon>
        <taxon>Nitrospirota</taxon>
        <taxon>Nitrospiria</taxon>
        <taxon>Nitrospirales</taxon>
        <taxon>Nitrospiraceae</taxon>
        <taxon>Nitrospira</taxon>
    </lineage>
</organism>
<name>A0A0S4L1X7_9BACT</name>
<dbReference type="EMBL" id="CZQA01000001">
    <property type="protein sequence ID" value="CUS31559.1"/>
    <property type="molecule type" value="Genomic_DNA"/>
</dbReference>
<dbReference type="PIRSF" id="PIRSF016498">
    <property type="entry name" value="UCP016498"/>
    <property type="match status" value="1"/>
</dbReference>
<dbReference type="STRING" id="1742972.COMA1_10159"/>
<dbReference type="InterPro" id="IPR018699">
    <property type="entry name" value="DUF2203"/>
</dbReference>
<proteinExistence type="predicted"/>
<evidence type="ECO:0000313" key="2">
    <source>
        <dbReference type="Proteomes" id="UP000199032"/>
    </source>
</evidence>
<evidence type="ECO:0000313" key="1">
    <source>
        <dbReference type="EMBL" id="CUS31559.1"/>
    </source>
</evidence>
<dbReference type="Pfam" id="PF09969">
    <property type="entry name" value="DUF2203"/>
    <property type="match status" value="1"/>
</dbReference>
<gene>
    <name evidence="1" type="ORF">COMA1_10159</name>
</gene>
<protein>
    <recommendedName>
        <fullName evidence="3">DUF2203 domain-containing protein</fullName>
    </recommendedName>
</protein>
<dbReference type="RefSeq" id="WP_245630780.1">
    <property type="nucleotide sequence ID" value="NZ_CZQA01000001.1"/>
</dbReference>
<sequence>MLHRNYDYLMAHGENEITPERVFSLSEANHLIPQLQKHLSTVQEGKEVLVRTREEVSRASANAVFGGGTAVGRPYVKSLLDISTHLQAIHELGVVVKDIDLGLCDFPHIREGRVVYLCWKLGEKEVRWWHEVTNGYKDRRPIEEDPSEI</sequence>
<keyword evidence="2" id="KW-1185">Reference proteome</keyword>
<reference evidence="1 2" key="1">
    <citation type="submission" date="2015-10" db="EMBL/GenBank/DDBJ databases">
        <authorList>
            <person name="Gilbert D.G."/>
        </authorList>
    </citation>
    <scope>NUCLEOTIDE SEQUENCE [LARGE SCALE GENOMIC DNA]</scope>
    <source>
        <strain evidence="1">COMA1</strain>
    </source>
</reference>
<dbReference type="Proteomes" id="UP000199032">
    <property type="component" value="Unassembled WGS sequence"/>
</dbReference>
<evidence type="ECO:0008006" key="3">
    <source>
        <dbReference type="Google" id="ProtNLM"/>
    </source>
</evidence>
<dbReference type="AlphaFoldDB" id="A0A0S4L1X7"/>